<reference evidence="19" key="1">
    <citation type="submission" date="2015-12" db="EMBL/GenBank/DDBJ databases">
        <title>De novo transcriptome assembly of four potential Pierce s Disease insect vectors from Arizona vineyards.</title>
        <authorList>
            <person name="Tassone E.E."/>
        </authorList>
    </citation>
    <scope>NUCLEOTIDE SEQUENCE</scope>
</reference>
<accession>A0A1B6D307</accession>
<keyword evidence="12" id="KW-0966">Cell projection</keyword>
<dbReference type="PANTHER" id="PTHR10654">
    <property type="entry name" value="CAS SCAFFOLDING PROTEIN"/>
    <property type="match status" value="1"/>
</dbReference>
<dbReference type="InterPro" id="IPR037362">
    <property type="entry name" value="CAS_fam"/>
</dbReference>
<evidence type="ECO:0000256" key="4">
    <source>
        <dbReference type="ARBA" id="ARBA00007848"/>
    </source>
</evidence>
<dbReference type="GO" id="GO:0005925">
    <property type="term" value="C:focal adhesion"/>
    <property type="evidence" value="ECO:0007669"/>
    <property type="project" value="UniProtKB-SubCell"/>
</dbReference>
<dbReference type="InterPro" id="IPR014928">
    <property type="entry name" value="Serine_rich_dom"/>
</dbReference>
<feature type="region of interest" description="Disordered" evidence="17">
    <location>
        <begin position="199"/>
        <end position="272"/>
    </location>
</feature>
<feature type="compositionally biased region" description="Polar residues" evidence="17">
    <location>
        <begin position="147"/>
        <end position="164"/>
    </location>
</feature>
<dbReference type="SMART" id="SM00326">
    <property type="entry name" value="SH3"/>
    <property type="match status" value="1"/>
</dbReference>
<keyword evidence="11" id="KW-0729">SH3-binding</keyword>
<dbReference type="Gene3D" id="1.20.120.830">
    <property type="entry name" value="Serine-rich domain"/>
    <property type="match status" value="1"/>
</dbReference>
<feature type="compositionally biased region" description="Low complexity" evidence="17">
    <location>
        <begin position="218"/>
        <end position="234"/>
    </location>
</feature>
<evidence type="ECO:0000256" key="3">
    <source>
        <dbReference type="ARBA" id="ARBA00004496"/>
    </source>
</evidence>
<evidence type="ECO:0000256" key="12">
    <source>
        <dbReference type="ARBA" id="ARBA00023273"/>
    </source>
</evidence>
<dbReference type="CDD" id="cd11549">
    <property type="entry name" value="Serine_rich_CAS"/>
    <property type="match status" value="1"/>
</dbReference>
<keyword evidence="10" id="KW-0007">Acetylation</keyword>
<protein>
    <recommendedName>
        <fullName evidence="13">Breast cancer anti-estrogen resistance protein 1</fullName>
    </recommendedName>
    <alternativeName>
        <fullName evidence="14">CRK-associated substrate</fullName>
    </alternativeName>
    <alternativeName>
        <fullName evidence="15">p130cas</fullName>
    </alternativeName>
</protein>
<evidence type="ECO:0000256" key="9">
    <source>
        <dbReference type="ARBA" id="ARBA00022949"/>
    </source>
</evidence>
<dbReference type="PANTHER" id="PTHR10654:SF18">
    <property type="entry name" value="IP17195P"/>
    <property type="match status" value="1"/>
</dbReference>
<proteinExistence type="inferred from homology"/>
<evidence type="ECO:0000256" key="11">
    <source>
        <dbReference type="ARBA" id="ARBA00023036"/>
    </source>
</evidence>
<dbReference type="GO" id="GO:0030424">
    <property type="term" value="C:axon"/>
    <property type="evidence" value="ECO:0007669"/>
    <property type="project" value="UniProtKB-SubCell"/>
</dbReference>
<dbReference type="Pfam" id="PF08824">
    <property type="entry name" value="Serine_rich"/>
    <property type="match status" value="1"/>
</dbReference>
<dbReference type="CDD" id="cd11844">
    <property type="entry name" value="SH3_CAS"/>
    <property type="match status" value="1"/>
</dbReference>
<evidence type="ECO:0000256" key="13">
    <source>
        <dbReference type="ARBA" id="ARBA00072413"/>
    </source>
</evidence>
<evidence type="ECO:0000256" key="17">
    <source>
        <dbReference type="SAM" id="MobiDB-lite"/>
    </source>
</evidence>
<comment type="similarity">
    <text evidence="4">Belongs to the CAS family.</text>
</comment>
<dbReference type="InterPro" id="IPR038319">
    <property type="entry name" value="Serine_rich_sf"/>
</dbReference>
<dbReference type="InterPro" id="IPR021901">
    <property type="entry name" value="CAS_C"/>
</dbReference>
<dbReference type="FunFam" id="2.30.30.40:FF:000009">
    <property type="entry name" value="Breast cancer anti-estrogen resistance 1"/>
    <property type="match status" value="1"/>
</dbReference>
<sequence>MPQLQELPIVPSSQNCVAKALYDNIAESPDELAFRRGDVLTVLEQNTGGIEGWWLCSLRGRQGICPGNRLRLLAGVFDSGSVQDFEATDFNTLQRQGKRRSWHVQPNKVLTPQKFGDVYLYDLPPNRQSSCQPRYDVPPTAHVLVIDNNQGQYSRSDSRGSTSDAYDIPPTPTPFLSSGYDTPIPIVISYDTPKTVVRRDSTDSYDVPRPLGPQNNLTPSSSISSLTTDSMSGSNRSSLAQEYDVPRPRTHQYQQQQQQVYDVPSSNPVPRELPLELSSALDSLARLENEATSAVSRLLGYAGPHWREKDKLEPKLMDIKLAVVRLKTSLHDLADFGEGTLGNAAKAPDKGLAVKLRPLVKALKTADLLVQEAATILDKKEWSINVLCREETDEKSLGSQPPDALDQLVACARALTEDVRQTTSFIQGNSTLLFKRGVSPTASGEWMEDYDYVNLESKESVAKENAEIREALPVELRKSYDALLKEAESAALGNNDKKPEDLLNNNDIQVLTYCAAQCATHSAHLTHAIDAFLQTVEHNQPPKVFLAHGKFVVLSAHRLVHIGDTVHRNVSRLDVKTKVLQCANSLSEALAATVHKTKRAALQFPSVTAVQEMVDSVVDISHLARDLKMNLKVASQQT</sequence>
<evidence type="ECO:0000313" key="19">
    <source>
        <dbReference type="EMBL" id="JAS20082.1"/>
    </source>
</evidence>
<dbReference type="InterPro" id="IPR001452">
    <property type="entry name" value="SH3_domain"/>
</dbReference>
<evidence type="ECO:0000256" key="8">
    <source>
        <dbReference type="ARBA" id="ARBA00022889"/>
    </source>
</evidence>
<dbReference type="Pfam" id="PF12026">
    <property type="entry name" value="CAS_C"/>
    <property type="match status" value="1"/>
</dbReference>
<dbReference type="GO" id="GO:0017124">
    <property type="term" value="F:SH3 domain binding"/>
    <property type="evidence" value="ECO:0007669"/>
    <property type="project" value="UniProtKB-KW"/>
</dbReference>
<evidence type="ECO:0000256" key="6">
    <source>
        <dbReference type="ARBA" id="ARBA00022490"/>
    </source>
</evidence>
<dbReference type="AlphaFoldDB" id="A0A1B6D307"/>
<keyword evidence="8" id="KW-0130">Cell adhesion</keyword>
<name>A0A1B6D307_9HEMI</name>
<dbReference type="Gene3D" id="2.30.30.40">
    <property type="entry name" value="SH3 Domains"/>
    <property type="match status" value="1"/>
</dbReference>
<evidence type="ECO:0000256" key="16">
    <source>
        <dbReference type="PROSITE-ProRule" id="PRU00192"/>
    </source>
</evidence>
<dbReference type="Gene3D" id="1.20.120.230">
    <property type="entry name" value="Alpha-catenin/vinculin-like"/>
    <property type="match status" value="1"/>
</dbReference>
<evidence type="ECO:0000256" key="1">
    <source>
        <dbReference type="ARBA" id="ARBA00004246"/>
    </source>
</evidence>
<dbReference type="GO" id="GO:0007169">
    <property type="term" value="P:cell surface receptor protein tyrosine kinase signaling pathway"/>
    <property type="evidence" value="ECO:0007669"/>
    <property type="project" value="UniProtKB-ARBA"/>
</dbReference>
<feature type="domain" description="SH3" evidence="18">
    <location>
        <begin position="13"/>
        <end position="75"/>
    </location>
</feature>
<evidence type="ECO:0000259" key="18">
    <source>
        <dbReference type="PROSITE" id="PS50002"/>
    </source>
</evidence>
<evidence type="ECO:0000256" key="2">
    <source>
        <dbReference type="ARBA" id="ARBA00004489"/>
    </source>
</evidence>
<gene>
    <name evidence="19" type="ORF">g.18682</name>
</gene>
<comment type="subcellular location">
    <subcellularLocation>
        <location evidence="1">Cell junction</location>
        <location evidence="1">Focal adhesion</location>
    </subcellularLocation>
    <subcellularLocation>
        <location evidence="2">Cell projection</location>
        <location evidence="2">Axon</location>
    </subcellularLocation>
    <subcellularLocation>
        <location evidence="3">Cytoplasm</location>
    </subcellularLocation>
</comment>
<organism evidence="19">
    <name type="scientific">Clastoptera arizonana</name>
    <name type="common">Arizona spittle bug</name>
    <dbReference type="NCBI Taxonomy" id="38151"/>
    <lineage>
        <taxon>Eukaryota</taxon>
        <taxon>Metazoa</taxon>
        <taxon>Ecdysozoa</taxon>
        <taxon>Arthropoda</taxon>
        <taxon>Hexapoda</taxon>
        <taxon>Insecta</taxon>
        <taxon>Pterygota</taxon>
        <taxon>Neoptera</taxon>
        <taxon>Paraneoptera</taxon>
        <taxon>Hemiptera</taxon>
        <taxon>Auchenorrhyncha</taxon>
        <taxon>Cercopoidea</taxon>
        <taxon>Clastopteridae</taxon>
        <taxon>Clastoptera</taxon>
    </lineage>
</organism>
<dbReference type="InterPro" id="IPR036028">
    <property type="entry name" value="SH3-like_dom_sf"/>
</dbReference>
<dbReference type="GO" id="GO:0016477">
    <property type="term" value="P:cell migration"/>
    <property type="evidence" value="ECO:0007669"/>
    <property type="project" value="TreeGrafter"/>
</dbReference>
<keyword evidence="6" id="KW-0963">Cytoplasm</keyword>
<keyword evidence="9" id="KW-0965">Cell junction</keyword>
<dbReference type="FunFam" id="1.20.120.830:FF:000001">
    <property type="entry name" value="BCAR1 scaffold protein, Cas family member"/>
    <property type="match status" value="1"/>
</dbReference>
<dbReference type="Pfam" id="PF14604">
    <property type="entry name" value="SH3_9"/>
    <property type="match status" value="1"/>
</dbReference>
<dbReference type="GO" id="GO:0005737">
    <property type="term" value="C:cytoplasm"/>
    <property type="evidence" value="ECO:0007669"/>
    <property type="project" value="UniProtKB-SubCell"/>
</dbReference>
<dbReference type="PROSITE" id="PS50002">
    <property type="entry name" value="SH3"/>
    <property type="match status" value="1"/>
</dbReference>
<evidence type="ECO:0000256" key="5">
    <source>
        <dbReference type="ARBA" id="ARBA00022443"/>
    </source>
</evidence>
<dbReference type="SUPFAM" id="SSF50044">
    <property type="entry name" value="SH3-domain"/>
    <property type="match status" value="1"/>
</dbReference>
<dbReference type="CDD" id="cd11564">
    <property type="entry name" value="FAT-like_CAS_C"/>
    <property type="match status" value="1"/>
</dbReference>
<dbReference type="GO" id="GO:0007155">
    <property type="term" value="P:cell adhesion"/>
    <property type="evidence" value="ECO:0007669"/>
    <property type="project" value="UniProtKB-KW"/>
</dbReference>
<keyword evidence="7" id="KW-0597">Phosphoprotein</keyword>
<feature type="region of interest" description="Disordered" evidence="17">
    <location>
        <begin position="146"/>
        <end position="182"/>
    </location>
</feature>
<evidence type="ECO:0000256" key="15">
    <source>
        <dbReference type="ARBA" id="ARBA00081467"/>
    </source>
</evidence>
<dbReference type="EMBL" id="GEDC01017216">
    <property type="protein sequence ID" value="JAS20082.1"/>
    <property type="molecule type" value="Transcribed_RNA"/>
</dbReference>
<dbReference type="FunFam" id="1.20.120.230:FF:000001">
    <property type="entry name" value="Breast cancer anti-estrogen resistance 1"/>
    <property type="match status" value="1"/>
</dbReference>
<dbReference type="GO" id="GO:0005886">
    <property type="term" value="C:plasma membrane"/>
    <property type="evidence" value="ECO:0007669"/>
    <property type="project" value="TreeGrafter"/>
</dbReference>
<evidence type="ECO:0000256" key="14">
    <source>
        <dbReference type="ARBA" id="ARBA00079691"/>
    </source>
</evidence>
<keyword evidence="5 16" id="KW-0728">SH3 domain</keyword>
<evidence type="ECO:0000256" key="7">
    <source>
        <dbReference type="ARBA" id="ARBA00022553"/>
    </source>
</evidence>
<evidence type="ECO:0000256" key="10">
    <source>
        <dbReference type="ARBA" id="ARBA00022990"/>
    </source>
</evidence>